<keyword evidence="3" id="KW-0479">Metal-binding</keyword>
<evidence type="ECO:0000256" key="6">
    <source>
        <dbReference type="ARBA" id="ARBA00022833"/>
    </source>
</evidence>
<feature type="compositionally biased region" description="Polar residues" evidence="11">
    <location>
        <begin position="1025"/>
        <end position="1043"/>
    </location>
</feature>
<feature type="compositionally biased region" description="Polar residues" evidence="11">
    <location>
        <begin position="962"/>
        <end position="974"/>
    </location>
</feature>
<dbReference type="GO" id="GO:0000981">
    <property type="term" value="F:DNA-binding transcription factor activity, RNA polymerase II-specific"/>
    <property type="evidence" value="ECO:0007669"/>
    <property type="project" value="TreeGrafter"/>
</dbReference>
<keyword evidence="8" id="KW-0804">Transcription</keyword>
<dbReference type="FunFam" id="4.10.320.30:FF:000001">
    <property type="entry name" value="Myelin transcription factor 1-like, a"/>
    <property type="match status" value="4"/>
</dbReference>
<feature type="compositionally biased region" description="Polar residues" evidence="11">
    <location>
        <begin position="103"/>
        <end position="112"/>
    </location>
</feature>
<dbReference type="Pfam" id="PF01530">
    <property type="entry name" value="zf-C2HC"/>
    <property type="match status" value="4"/>
</dbReference>
<feature type="compositionally biased region" description="Polar residues" evidence="11">
    <location>
        <begin position="464"/>
        <end position="477"/>
    </location>
</feature>
<dbReference type="PANTHER" id="PTHR10816">
    <property type="entry name" value="MYELIN TRANSCRIPTION FACTOR 1-RELATED"/>
    <property type="match status" value="1"/>
</dbReference>
<comment type="caution">
    <text evidence="12">The sequence shown here is derived from an EMBL/GenBank/DDBJ whole genome shotgun (WGS) entry which is preliminary data.</text>
</comment>
<evidence type="ECO:0000313" key="13">
    <source>
        <dbReference type="Proteomes" id="UP001367676"/>
    </source>
</evidence>
<evidence type="ECO:0000256" key="1">
    <source>
        <dbReference type="ARBA" id="ARBA00004123"/>
    </source>
</evidence>
<keyword evidence="7" id="KW-0805">Transcription regulation</keyword>
<evidence type="ECO:0000256" key="5">
    <source>
        <dbReference type="ARBA" id="ARBA00022771"/>
    </source>
</evidence>
<feature type="region of interest" description="Disordered" evidence="11">
    <location>
        <begin position="84"/>
        <end position="116"/>
    </location>
</feature>
<dbReference type="GO" id="GO:0008270">
    <property type="term" value="F:zinc ion binding"/>
    <property type="evidence" value="ECO:0007669"/>
    <property type="project" value="UniProtKB-KW"/>
</dbReference>
<keyword evidence="4" id="KW-0677">Repeat</keyword>
<feature type="region of interest" description="Disordered" evidence="11">
    <location>
        <begin position="680"/>
        <end position="701"/>
    </location>
</feature>
<evidence type="ECO:0000256" key="3">
    <source>
        <dbReference type="ARBA" id="ARBA00022723"/>
    </source>
</evidence>
<dbReference type="GO" id="GO:0000978">
    <property type="term" value="F:RNA polymerase II cis-regulatory region sequence-specific DNA binding"/>
    <property type="evidence" value="ECO:0007669"/>
    <property type="project" value="TreeGrafter"/>
</dbReference>
<evidence type="ECO:0000256" key="10">
    <source>
        <dbReference type="SAM" id="Coils"/>
    </source>
</evidence>
<keyword evidence="9" id="KW-0539">Nucleus</keyword>
<dbReference type="InterPro" id="IPR036060">
    <property type="entry name" value="Znf_C2H2C_sf"/>
</dbReference>
<accession>A0AAN9TSP2</accession>
<evidence type="ECO:0000256" key="8">
    <source>
        <dbReference type="ARBA" id="ARBA00023163"/>
    </source>
</evidence>
<evidence type="ECO:0000256" key="11">
    <source>
        <dbReference type="SAM" id="MobiDB-lite"/>
    </source>
</evidence>
<comment type="subcellular location">
    <subcellularLocation>
        <location evidence="1">Nucleus</location>
    </subcellularLocation>
</comment>
<evidence type="ECO:0000256" key="4">
    <source>
        <dbReference type="ARBA" id="ARBA00022737"/>
    </source>
</evidence>
<feature type="compositionally biased region" description="Low complexity" evidence="11">
    <location>
        <begin position="416"/>
        <end position="427"/>
    </location>
</feature>
<evidence type="ECO:0000256" key="2">
    <source>
        <dbReference type="ARBA" id="ARBA00010194"/>
    </source>
</evidence>
<evidence type="ECO:0000256" key="9">
    <source>
        <dbReference type="ARBA" id="ARBA00023242"/>
    </source>
</evidence>
<organism evidence="12 13">
    <name type="scientific">Parthenolecanium corni</name>
    <dbReference type="NCBI Taxonomy" id="536013"/>
    <lineage>
        <taxon>Eukaryota</taxon>
        <taxon>Metazoa</taxon>
        <taxon>Ecdysozoa</taxon>
        <taxon>Arthropoda</taxon>
        <taxon>Hexapoda</taxon>
        <taxon>Insecta</taxon>
        <taxon>Pterygota</taxon>
        <taxon>Neoptera</taxon>
        <taxon>Paraneoptera</taxon>
        <taxon>Hemiptera</taxon>
        <taxon>Sternorrhyncha</taxon>
        <taxon>Coccoidea</taxon>
        <taxon>Coccidae</taxon>
        <taxon>Parthenolecanium</taxon>
    </lineage>
</organism>
<evidence type="ECO:0000313" key="12">
    <source>
        <dbReference type="EMBL" id="KAK7604162.1"/>
    </source>
</evidence>
<dbReference type="GO" id="GO:0005634">
    <property type="term" value="C:nucleus"/>
    <property type="evidence" value="ECO:0007669"/>
    <property type="project" value="UniProtKB-SubCell"/>
</dbReference>
<sequence length="1472" mass="161710">MHKMHDLETRIRRFRLNYVRAYRSIAERQSLLIRNSNSQKYLRGSIDDCRMSSFKRRKLSQKAVDFPSEENARANQHVNLPQKKRAIIRSSSPCKSPVKKQLRSNSMTNSTEEVTDDETLIREAEVALKNLSGSWPSSRNSIYNSEITNEGEFEPPAFENLFEENQVAKNSNKMQECTNSSVGNDVCSKSNFKDEQDPSKYDGCISDKKPNTSCCGTNCQEAPHPTPYSSHLLKIKSEHRDRYDHHQGERPSRYGPDFNELMDESTNELEIDMSDEATMDQHCDPMGRAKEENNNKIDHVDIKDHNLFASRHTLLSGSSKPSTGSAFHPVTSDSNKDSLSTKSNMDLTSAVSVAMSPLGPYPPVGATFVGYPDGAGITSSEKEPSHSMASEKPTTSSICVLQPKPRLKMNEKLEDSATPSSASVISSSERRSIDSPDTMQKEYTILQPANSTSKVNPGPLRSISVESTPRDSTTTANVPLPTTFEAPSTESPQSEAPSKHMLESQRYAEQLSSASLNKDPNKCPTPGCSGQGHVTGLYPHHRSISGCPRKDKVTPEILALHETILKCPTTGCNGRGHVNTSRNSHRSLSGCPSAAVSKRILNRDRQNKVLHRRLLITSNSELESPFKQELRPTDVSSTMTLSEIKPAVSVATAYSLYNDNPNSRSIDYISSPYYSSNSIPKPTLRPTKILQQEPSSKSAEDDKLLVKSECSRTSIKNEELIKSEMNDCRTIASGQNSTMMNASYDSYLNNDSNSSSVSSMDTINQPAGHQYPLNPELQISSAGLQVSQPNVHNTTSSVYMLDEKRLLQQHHVNSSNYDSSSMIYSNASEDIYQQHHDRTFAIGNINRPVPSYSNEMACGYDVRSYDSGTPYERYEASAQPCERYSSQYAAEQTLLSFNHHHQQSHLQAAIKADQCQHHEQQQQSSNPAYPRPNYQFDGANRTLTSGFPATSAINLSVKCVTSADSRSPNSTGNGPPSVMDLSTSSITPPSPHTTPFGSSPHKYGDRPSESSPHVVSSSPQVPSPHAQTLDLSVSRSSGNTVFSGPNPYSRDSTPDSGASHYMDTYRGINGYTTMSPHIGYPGIGASEYPGNAYTPYTASYACGYPTNTYPGAPSGYSQSPCYNMPPPPPQHNKLSSSSKEDSLLSSSRSERSSLNTHSQELKCPTPGCDGSGHATGNYSSHRSLSGCPRANKPKSKPRDGHDSEPLRCPIQGCDGSGHATGKFLSHRSASGCPIANRNKMRVMENYNAVEQHKAALAAATVGGTPTTKLENIGNCMTSGCDPASHLNGSFLSHRTIPNCANNKKPITKYPSSQTPNDLYHLYQKGLNNVECAVRTNGVGANGEDLYSLEAEITELQRENARVESQMLRLKTDINAMEAHLKHGDKENEGIIQRSDNLNEYYENFRNNVMSLLEHVKMPNANSDRVVGGDNFNNYLSKLQTLCNSGVSDETQKPIFDAVKSELQDFTILPTPV</sequence>
<dbReference type="SUPFAM" id="SSF103637">
    <property type="entry name" value="CCHHC domain"/>
    <property type="match status" value="4"/>
</dbReference>
<name>A0AAN9TSP2_9HEMI</name>
<keyword evidence="10" id="KW-0175">Coiled coil</keyword>
<feature type="compositionally biased region" description="Basic and acidic residues" evidence="11">
    <location>
        <begin position="1196"/>
        <end position="1205"/>
    </location>
</feature>
<feature type="compositionally biased region" description="Polar residues" evidence="11">
    <location>
        <begin position="1174"/>
        <end position="1183"/>
    </location>
</feature>
<evidence type="ECO:0008006" key="14">
    <source>
        <dbReference type="Google" id="ProtNLM"/>
    </source>
</evidence>
<dbReference type="Proteomes" id="UP001367676">
    <property type="component" value="Unassembled WGS sequence"/>
</dbReference>
<feature type="compositionally biased region" description="Polar residues" evidence="11">
    <location>
        <begin position="485"/>
        <end position="496"/>
    </location>
</feature>
<keyword evidence="13" id="KW-1185">Reference proteome</keyword>
<feature type="region of interest" description="Disordered" evidence="11">
    <location>
        <begin position="905"/>
        <end position="941"/>
    </location>
</feature>
<dbReference type="Gene3D" id="4.10.320.30">
    <property type="match status" value="4"/>
</dbReference>
<protein>
    <recommendedName>
        <fullName evidence="14">Myelin transcription factor 1</fullName>
    </recommendedName>
</protein>
<comment type="similarity">
    <text evidence="2">Belongs to the MYT1 family.</text>
</comment>
<dbReference type="InterPro" id="IPR002515">
    <property type="entry name" value="Znf_C2H2C"/>
</dbReference>
<gene>
    <name evidence="12" type="ORF">V9T40_004435</name>
</gene>
<feature type="compositionally biased region" description="Low complexity" evidence="11">
    <location>
        <begin position="1009"/>
        <end position="1024"/>
    </location>
</feature>
<feature type="coiled-coil region" evidence="10">
    <location>
        <begin position="1345"/>
        <end position="1379"/>
    </location>
</feature>
<keyword evidence="5" id="KW-0863">Zinc-finger</keyword>
<reference evidence="12 13" key="1">
    <citation type="submission" date="2024-03" db="EMBL/GenBank/DDBJ databases">
        <title>Adaptation during the transition from Ophiocordyceps entomopathogen to insect associate is accompanied by gene loss and intensified selection.</title>
        <authorList>
            <person name="Ward C.M."/>
            <person name="Onetto C.A."/>
            <person name="Borneman A.R."/>
        </authorList>
    </citation>
    <scope>NUCLEOTIDE SEQUENCE [LARGE SCALE GENOMIC DNA]</scope>
    <source>
        <strain evidence="12">AWRI1</strain>
        <tissue evidence="12">Single Adult Female</tissue>
    </source>
</reference>
<dbReference type="GO" id="GO:0007399">
    <property type="term" value="P:nervous system development"/>
    <property type="evidence" value="ECO:0007669"/>
    <property type="project" value="UniProtKB-KW"/>
</dbReference>
<feature type="region of interest" description="Disordered" evidence="11">
    <location>
        <begin position="315"/>
        <end position="341"/>
    </location>
</feature>
<feature type="region of interest" description="Disordered" evidence="11">
    <location>
        <begin position="1120"/>
        <end position="1207"/>
    </location>
</feature>
<dbReference type="PANTHER" id="PTHR10816:SF15">
    <property type="entry name" value="MYELIN TRANSCRIPTION FACTOR 1-LIKE PROTEIN"/>
    <property type="match status" value="1"/>
</dbReference>
<evidence type="ECO:0000256" key="7">
    <source>
        <dbReference type="ARBA" id="ARBA00023015"/>
    </source>
</evidence>
<dbReference type="PROSITE" id="PS51802">
    <property type="entry name" value="ZF_CCHHC"/>
    <property type="match status" value="4"/>
</dbReference>
<dbReference type="EMBL" id="JBBCAQ010000004">
    <property type="protein sequence ID" value="KAK7604162.1"/>
    <property type="molecule type" value="Genomic_DNA"/>
</dbReference>
<feature type="region of interest" description="Disordered" evidence="11">
    <location>
        <begin position="962"/>
        <end position="1061"/>
    </location>
</feature>
<keyword evidence="6" id="KW-0862">Zinc</keyword>
<proteinExistence type="inferred from homology"/>
<feature type="compositionally biased region" description="Low complexity" evidence="11">
    <location>
        <begin position="1133"/>
        <end position="1147"/>
    </location>
</feature>
<feature type="region of interest" description="Disordered" evidence="11">
    <location>
        <begin position="375"/>
        <end position="508"/>
    </location>
</feature>